<evidence type="ECO:0000313" key="4">
    <source>
        <dbReference type="Proteomes" id="UP000232883"/>
    </source>
</evidence>
<gene>
    <name evidence="3" type="ORF">CWM47_31405</name>
</gene>
<dbReference type="Gene3D" id="3.90.226.10">
    <property type="entry name" value="2-enoyl-CoA Hydratase, Chain A, domain 1"/>
    <property type="match status" value="1"/>
</dbReference>
<dbReference type="GO" id="GO:0006508">
    <property type="term" value="P:proteolysis"/>
    <property type="evidence" value="ECO:0007669"/>
    <property type="project" value="InterPro"/>
</dbReference>
<dbReference type="GO" id="GO:0008236">
    <property type="term" value="F:serine-type peptidase activity"/>
    <property type="evidence" value="ECO:0007669"/>
    <property type="project" value="InterPro"/>
</dbReference>
<dbReference type="Proteomes" id="UP000232883">
    <property type="component" value="Chromosome"/>
</dbReference>
<feature type="domain" description="Tail specific protease" evidence="2">
    <location>
        <begin position="271"/>
        <end position="456"/>
    </location>
</feature>
<proteinExistence type="predicted"/>
<dbReference type="OrthoDB" id="5480566at2"/>
<organism evidence="3 4">
    <name type="scientific">Spirosoma pollinicola</name>
    <dbReference type="NCBI Taxonomy" id="2057025"/>
    <lineage>
        <taxon>Bacteria</taxon>
        <taxon>Pseudomonadati</taxon>
        <taxon>Bacteroidota</taxon>
        <taxon>Cytophagia</taxon>
        <taxon>Cytophagales</taxon>
        <taxon>Cytophagaceae</taxon>
        <taxon>Spirosoma</taxon>
    </lineage>
</organism>
<dbReference type="InterPro" id="IPR029045">
    <property type="entry name" value="ClpP/crotonase-like_dom_sf"/>
</dbReference>
<dbReference type="EMBL" id="CP025096">
    <property type="protein sequence ID" value="AUD05959.1"/>
    <property type="molecule type" value="Genomic_DNA"/>
</dbReference>
<accession>A0A2K8Z812</accession>
<reference evidence="3 4" key="1">
    <citation type="submission" date="2017-11" db="EMBL/GenBank/DDBJ databases">
        <title>Taxonomic description and genome sequences of Spirosoma HA7 sp. nov., isolated from pollen microhabitat of Corylus avellana.</title>
        <authorList>
            <person name="Ambika Manirajan B."/>
            <person name="Suarez C."/>
            <person name="Ratering S."/>
            <person name="Geissler-Plaum R."/>
            <person name="Cardinale M."/>
            <person name="Sylvia S."/>
        </authorList>
    </citation>
    <scope>NUCLEOTIDE SEQUENCE [LARGE SCALE GENOMIC DNA]</scope>
    <source>
        <strain evidence="3 4">HA7</strain>
    </source>
</reference>
<dbReference type="RefSeq" id="WP_100992510.1">
    <property type="nucleotide sequence ID" value="NZ_CP025096.1"/>
</dbReference>
<evidence type="ECO:0000256" key="1">
    <source>
        <dbReference type="SAM" id="SignalP"/>
    </source>
</evidence>
<evidence type="ECO:0000313" key="3">
    <source>
        <dbReference type="EMBL" id="AUD05959.1"/>
    </source>
</evidence>
<dbReference type="PANTHER" id="PTHR32060:SF22">
    <property type="entry name" value="CARBOXYL-TERMINAL-PROCESSING PEPTIDASE 3, CHLOROPLASTIC"/>
    <property type="match status" value="1"/>
</dbReference>
<name>A0A2K8Z812_9BACT</name>
<dbReference type="SUPFAM" id="SSF52096">
    <property type="entry name" value="ClpP/crotonase"/>
    <property type="match status" value="1"/>
</dbReference>
<dbReference type="AlphaFoldDB" id="A0A2K8Z812"/>
<keyword evidence="1" id="KW-0732">Signal</keyword>
<dbReference type="KEGG" id="spir:CWM47_31405"/>
<dbReference type="InterPro" id="IPR005151">
    <property type="entry name" value="Tail-specific_protease"/>
</dbReference>
<dbReference type="PANTHER" id="PTHR32060">
    <property type="entry name" value="TAIL-SPECIFIC PROTEASE"/>
    <property type="match status" value="1"/>
</dbReference>
<sequence>MNRFTVFLLLCIGLMRLGYAQTTMPKFAATDVKADLRYLYETLAASHYNLYAKTPKRVYDKAYQELYNSIQDSLTPLQINRLFQPFVAKAQLGHCVTGYPFKSYNAFLANGGRVFPFDVRVNKRHMYVVSNHTTDTTIHDGDEILALYGVTMSQWLTRIYRYLSGENEYYKNTLIDLVGFPRLFWMVYDQTGQFSIKIKRTDGRVVFVNTPGILASSYREIRNRQPALFTTSRQLNFIQTIAYLRPGQFLNSESSGNTSRQETFQKGEFIQFIDSAFVQMHRRKINQLLIDLRGNPGGDNTFSDYMVAYFATRPFSFYSTFRVKTSAVTKSFWRNVTDSSLATLKRDILSKKDGEQFAVNQSLYPNREDSLRFTGNVYVLIDRYTYSNAATTAAQIQDYRFGTLLGEPTAESPTLYASVHEFELPKTKTEVTYPKAFMIRPSGNQLLRGVTPDIIVPEKVLMSSDDVLTFALDYIHQTNE</sequence>
<feature type="signal peptide" evidence="1">
    <location>
        <begin position="1"/>
        <end position="20"/>
    </location>
</feature>
<protein>
    <recommendedName>
        <fullName evidence="2">Tail specific protease domain-containing protein</fullName>
    </recommendedName>
</protein>
<dbReference type="Pfam" id="PF03572">
    <property type="entry name" value="Peptidase_S41"/>
    <property type="match status" value="1"/>
</dbReference>
<keyword evidence="4" id="KW-1185">Reference proteome</keyword>
<dbReference type="GO" id="GO:0004175">
    <property type="term" value="F:endopeptidase activity"/>
    <property type="evidence" value="ECO:0007669"/>
    <property type="project" value="TreeGrafter"/>
</dbReference>
<feature type="chain" id="PRO_5014622979" description="Tail specific protease domain-containing protein" evidence="1">
    <location>
        <begin position="21"/>
        <end position="480"/>
    </location>
</feature>
<evidence type="ECO:0000259" key="2">
    <source>
        <dbReference type="Pfam" id="PF03572"/>
    </source>
</evidence>